<reference evidence="8 9" key="1">
    <citation type="submission" date="2012-12" db="EMBL/GenBank/DDBJ databases">
        <title>Novel taxa of Listeriaceae from agricultural environments in the United States.</title>
        <authorList>
            <person name="den Bakker H.C."/>
            <person name="Allred A."/>
            <person name="Warchocki S."/>
            <person name="Wright E.M."/>
            <person name="Burrell A."/>
            <person name="Nightingale K.K."/>
            <person name="Kephart D."/>
            <person name="Wiedmann M."/>
        </authorList>
    </citation>
    <scope>NUCLEOTIDE SEQUENCE [LARGE SCALE GENOMIC DNA]</scope>
    <source>
        <strain evidence="8 9">FSL F6-1037</strain>
    </source>
</reference>
<dbReference type="EMBL" id="AODH01000080">
    <property type="protein sequence ID" value="EUJ34099.1"/>
    <property type="molecule type" value="Genomic_DNA"/>
</dbReference>
<dbReference type="OrthoDB" id="9797501at2"/>
<comment type="caution">
    <text evidence="8">The sequence shown here is derived from an EMBL/GenBank/DDBJ whole genome shotgun (WGS) entry which is preliminary data.</text>
</comment>
<dbReference type="STRING" id="1265861.BCAMP_12748"/>
<evidence type="ECO:0000256" key="4">
    <source>
        <dbReference type="ARBA" id="ARBA00023172"/>
    </source>
</evidence>
<evidence type="ECO:0000256" key="1">
    <source>
        <dbReference type="ARBA" id="ARBA00009913"/>
    </source>
</evidence>
<dbReference type="InterPro" id="IPR050639">
    <property type="entry name" value="SSR_resolvase"/>
</dbReference>
<keyword evidence="3" id="KW-0238">DNA-binding</keyword>
<comment type="similarity">
    <text evidence="1">Belongs to the site-specific recombinase resolvase family.</text>
</comment>
<feature type="domain" description="Resolvase/invertase-type recombinase catalytic" evidence="7">
    <location>
        <begin position="2"/>
        <end position="135"/>
    </location>
</feature>
<keyword evidence="4" id="KW-0233">DNA recombination</keyword>
<dbReference type="GO" id="GO:0000150">
    <property type="term" value="F:DNA strand exchange activity"/>
    <property type="evidence" value="ECO:0007669"/>
    <property type="project" value="InterPro"/>
</dbReference>
<evidence type="ECO:0000259" key="7">
    <source>
        <dbReference type="PROSITE" id="PS51736"/>
    </source>
</evidence>
<evidence type="ECO:0000256" key="2">
    <source>
        <dbReference type="ARBA" id="ARBA00022908"/>
    </source>
</evidence>
<dbReference type="Proteomes" id="UP000019243">
    <property type="component" value="Unassembled WGS sequence"/>
</dbReference>
<dbReference type="RefSeq" id="WP_051457088.1">
    <property type="nucleotide sequence ID" value="NZ_AODH01000080.1"/>
</dbReference>
<sequence length="202" mass="23302">MSIYGYARVSTREQNLDSQIYALKAYGCDYIYKEVQSGSLSKRNELEKVIDKLKKGDTLVIFKLDRLSRGTHHLLELMEFFKSNDIKFVSIQNNIDTSTSMGMFFFTIMGAFAEMERELIRERVYAGIAAARINGKNLGRPPINKNKELVIELYTSTDLSISYIARKAEVSRATVYRYLRKEAIPLKTKLFHKKCLVFQKKG</sequence>
<dbReference type="Gene3D" id="1.10.10.60">
    <property type="entry name" value="Homeodomain-like"/>
    <property type="match status" value="1"/>
</dbReference>
<proteinExistence type="inferred from homology"/>
<dbReference type="SMART" id="SM00857">
    <property type="entry name" value="Resolvase"/>
    <property type="match status" value="1"/>
</dbReference>
<dbReference type="GO" id="GO:0003677">
    <property type="term" value="F:DNA binding"/>
    <property type="evidence" value="ECO:0007669"/>
    <property type="project" value="UniProtKB-KW"/>
</dbReference>
<evidence type="ECO:0000256" key="5">
    <source>
        <dbReference type="PIRSR" id="PIRSR606118-50"/>
    </source>
</evidence>
<dbReference type="PROSITE" id="PS00398">
    <property type="entry name" value="RECOMBINASES_2"/>
    <property type="match status" value="1"/>
</dbReference>
<dbReference type="AlphaFoldDB" id="W7C3U5"/>
<dbReference type="Pfam" id="PF02796">
    <property type="entry name" value="HTH_7"/>
    <property type="match status" value="1"/>
</dbReference>
<dbReference type="InterPro" id="IPR006118">
    <property type="entry name" value="Recombinase_CS"/>
</dbReference>
<evidence type="ECO:0000256" key="6">
    <source>
        <dbReference type="PROSITE-ProRule" id="PRU10137"/>
    </source>
</evidence>
<gene>
    <name evidence="8" type="ORF">BCAMP_12748</name>
</gene>
<accession>W7C3U5</accession>
<dbReference type="FunFam" id="3.40.50.1390:FF:000001">
    <property type="entry name" value="DNA recombinase"/>
    <property type="match status" value="1"/>
</dbReference>
<dbReference type="Pfam" id="PF00239">
    <property type="entry name" value="Resolvase"/>
    <property type="match status" value="1"/>
</dbReference>
<evidence type="ECO:0000313" key="9">
    <source>
        <dbReference type="Proteomes" id="UP000019243"/>
    </source>
</evidence>
<name>W7C3U5_9LIST</name>
<dbReference type="PROSITE" id="PS00397">
    <property type="entry name" value="RECOMBINASES_1"/>
    <property type="match status" value="1"/>
</dbReference>
<dbReference type="PANTHER" id="PTHR30461">
    <property type="entry name" value="DNA-INVERTASE FROM LAMBDOID PROPHAGE"/>
    <property type="match status" value="1"/>
</dbReference>
<dbReference type="InterPro" id="IPR006120">
    <property type="entry name" value="Resolvase_HTH_dom"/>
</dbReference>
<dbReference type="SUPFAM" id="SSF53041">
    <property type="entry name" value="Resolvase-like"/>
    <property type="match status" value="1"/>
</dbReference>
<dbReference type="Gene3D" id="3.40.50.1390">
    <property type="entry name" value="Resolvase, N-terminal catalytic domain"/>
    <property type="match status" value="1"/>
</dbReference>
<feature type="active site" description="O-(5'-phospho-DNA)-serine intermediate" evidence="5 6">
    <location>
        <position position="10"/>
    </location>
</feature>
<dbReference type="PANTHER" id="PTHR30461:SF2">
    <property type="entry name" value="SERINE RECOMBINASE PINE-RELATED"/>
    <property type="match status" value="1"/>
</dbReference>
<keyword evidence="2" id="KW-0229">DNA integration</keyword>
<evidence type="ECO:0000313" key="8">
    <source>
        <dbReference type="EMBL" id="EUJ34099.1"/>
    </source>
</evidence>
<protein>
    <submittedName>
        <fullName evidence="8">Resolvase</fullName>
    </submittedName>
</protein>
<evidence type="ECO:0000256" key="3">
    <source>
        <dbReference type="ARBA" id="ARBA00023125"/>
    </source>
</evidence>
<dbReference type="InterPro" id="IPR036162">
    <property type="entry name" value="Resolvase-like_N_sf"/>
</dbReference>
<keyword evidence="9" id="KW-1185">Reference proteome</keyword>
<dbReference type="PROSITE" id="PS51736">
    <property type="entry name" value="RECOMBINASES_3"/>
    <property type="match status" value="1"/>
</dbReference>
<dbReference type="InterPro" id="IPR006119">
    <property type="entry name" value="Resolv_N"/>
</dbReference>
<dbReference type="GO" id="GO:0015074">
    <property type="term" value="P:DNA integration"/>
    <property type="evidence" value="ECO:0007669"/>
    <property type="project" value="UniProtKB-KW"/>
</dbReference>
<dbReference type="CDD" id="cd03768">
    <property type="entry name" value="SR_ResInv"/>
    <property type="match status" value="1"/>
</dbReference>
<organism evidence="8 9">
    <name type="scientific">Brochothrix campestris FSL F6-1037</name>
    <dbReference type="NCBI Taxonomy" id="1265861"/>
    <lineage>
        <taxon>Bacteria</taxon>
        <taxon>Bacillati</taxon>
        <taxon>Bacillota</taxon>
        <taxon>Bacilli</taxon>
        <taxon>Bacillales</taxon>
        <taxon>Listeriaceae</taxon>
        <taxon>Brochothrix</taxon>
    </lineage>
</organism>